<sequence>MEFSYLIVTHNRTDDLNKTLSVLKQTIDLKIEEVLVYIDACPETEILKKEFEWVKWYSGKTRISASPARAFLYPHATGKYLIGLDDDAHLISTNYKEQIRTLFATSVIGILAFKEIKGIFKTDQVALDSYQEPVQMYETNEFIGCGFAIKKTVYEKTKGFPVWVDIYGEETCLSLEVLNLGYEIWYTNQIIVNHRVDFIKRKKQGKNYYRFQKQLQNSFFIFLNYYPSPLFPILKLLFHNFKKYGLEDTIYLKLYIQALKHVLVNYREKKQFRKPISAFTLQKVKTLQSLSY</sequence>
<protein>
    <recommendedName>
        <fullName evidence="3">Glycosyltransferase family 2 protein</fullName>
    </recommendedName>
</protein>
<dbReference type="AlphaFoldDB" id="A0A2D0AJ00"/>
<evidence type="ECO:0000313" key="2">
    <source>
        <dbReference type="Proteomes" id="UP000197768"/>
    </source>
</evidence>
<dbReference type="EMBL" id="MTCZ01000005">
    <property type="protein sequence ID" value="OWP85218.1"/>
    <property type="molecule type" value="Genomic_DNA"/>
</dbReference>
<dbReference type="RefSeq" id="WP_088390316.1">
    <property type="nucleotide sequence ID" value="NZ_MTCZ01000005.1"/>
</dbReference>
<dbReference type="SUPFAM" id="SSF53448">
    <property type="entry name" value="Nucleotide-diphospho-sugar transferases"/>
    <property type="match status" value="1"/>
</dbReference>
<reference evidence="1 2" key="1">
    <citation type="journal article" date="2017" name="Infect. Genet. Evol.">
        <title>Comparative genome analysis of fish pathogen Flavobacterium columnare reveals extensive sequence diversity within the species.</title>
        <authorList>
            <person name="Kayansamruaj P."/>
            <person name="Dong H.T."/>
            <person name="Hirono I."/>
            <person name="Kondo H."/>
            <person name="Senapin S."/>
            <person name="Rodkhum C."/>
        </authorList>
    </citation>
    <scope>NUCLEOTIDE SEQUENCE [LARGE SCALE GENOMIC DNA]</scope>
    <source>
        <strain evidence="1 2">1215</strain>
    </source>
</reference>
<dbReference type="CDD" id="cd00761">
    <property type="entry name" value="Glyco_tranf_GTA_type"/>
    <property type="match status" value="1"/>
</dbReference>
<comment type="caution">
    <text evidence="1">The sequence shown here is derived from an EMBL/GenBank/DDBJ whole genome shotgun (WGS) entry which is preliminary data.</text>
</comment>
<dbReference type="Gene3D" id="3.90.550.10">
    <property type="entry name" value="Spore Coat Polysaccharide Biosynthesis Protein SpsA, Chain A"/>
    <property type="match status" value="1"/>
</dbReference>
<evidence type="ECO:0000313" key="1">
    <source>
        <dbReference type="EMBL" id="OWP85218.1"/>
    </source>
</evidence>
<proteinExistence type="predicted"/>
<gene>
    <name evidence="1" type="ORF">BWK59_01360</name>
</gene>
<accession>A0A2D0AJ00</accession>
<name>A0A2D0AJ00_9FLAO</name>
<dbReference type="InterPro" id="IPR029044">
    <property type="entry name" value="Nucleotide-diphossugar_trans"/>
</dbReference>
<evidence type="ECO:0008006" key="3">
    <source>
        <dbReference type="Google" id="ProtNLM"/>
    </source>
</evidence>
<organism evidence="1 2">
    <name type="scientific">Flavobacterium davisii</name>
    <dbReference type="NCBI Taxonomy" id="2906077"/>
    <lineage>
        <taxon>Bacteria</taxon>
        <taxon>Pseudomonadati</taxon>
        <taxon>Bacteroidota</taxon>
        <taxon>Flavobacteriia</taxon>
        <taxon>Flavobacteriales</taxon>
        <taxon>Flavobacteriaceae</taxon>
        <taxon>Flavobacterium</taxon>
    </lineage>
</organism>
<dbReference type="Proteomes" id="UP000197768">
    <property type="component" value="Unassembled WGS sequence"/>
</dbReference>